<dbReference type="GO" id="GO:0017156">
    <property type="term" value="P:calcium-ion regulated exocytosis"/>
    <property type="evidence" value="ECO:0007669"/>
    <property type="project" value="TreeGrafter"/>
</dbReference>
<name>A0A2G5T0M0_9PELO</name>
<dbReference type="GO" id="GO:0001786">
    <property type="term" value="F:phosphatidylserine binding"/>
    <property type="evidence" value="ECO:0007669"/>
    <property type="project" value="TreeGrafter"/>
</dbReference>
<dbReference type="SMART" id="SM00239">
    <property type="entry name" value="C2"/>
    <property type="match status" value="2"/>
</dbReference>
<dbReference type="InterPro" id="IPR035892">
    <property type="entry name" value="C2_domain_sf"/>
</dbReference>
<keyword evidence="1" id="KW-1133">Transmembrane helix</keyword>
<dbReference type="STRING" id="1611254.A0A2G5T0M0"/>
<reference evidence="4" key="1">
    <citation type="submission" date="2017-10" db="EMBL/GenBank/DDBJ databases">
        <title>Rapid genome shrinkage in a self-fertile nematode reveals novel sperm competition proteins.</title>
        <authorList>
            <person name="Yin D."/>
            <person name="Schwarz E.M."/>
            <person name="Thomas C.G."/>
            <person name="Felde R.L."/>
            <person name="Korf I.F."/>
            <person name="Cutter A.D."/>
            <person name="Schartner C.M."/>
            <person name="Ralston E.J."/>
            <person name="Meyer B.J."/>
            <person name="Haag E.S."/>
        </authorList>
    </citation>
    <scope>NUCLEOTIDE SEQUENCE [LARGE SCALE GENOMIC DNA]</scope>
    <source>
        <strain evidence="4">JU1422</strain>
    </source>
</reference>
<evidence type="ECO:0000256" key="1">
    <source>
        <dbReference type="SAM" id="Phobius"/>
    </source>
</evidence>
<gene>
    <name evidence="3" type="primary">Cni-snt-7</name>
    <name evidence="3" type="synonym">Cnig_chr_X.g25847</name>
    <name evidence="3" type="ORF">B9Z55_025847</name>
</gene>
<dbReference type="InterPro" id="IPR000008">
    <property type="entry name" value="C2_dom"/>
</dbReference>
<keyword evidence="1" id="KW-0812">Transmembrane</keyword>
<dbReference type="Proteomes" id="UP000230233">
    <property type="component" value="Chromosome X"/>
</dbReference>
<dbReference type="Pfam" id="PF00168">
    <property type="entry name" value="C2"/>
    <property type="match status" value="2"/>
</dbReference>
<keyword evidence="4" id="KW-1185">Reference proteome</keyword>
<dbReference type="EMBL" id="PDUG01000006">
    <property type="protein sequence ID" value="PIC20768.1"/>
    <property type="molecule type" value="Genomic_DNA"/>
</dbReference>
<keyword evidence="1" id="KW-0472">Membrane</keyword>
<sequence length="455" mass="51784">MKIPDVLENLEITEQNFLIVLCATVVIVVLFVSFLLIKGKNKLNWYDQNVLDMGQVPTHRRCTTIYRTNTDDTTAEQRPEGVPCTTNIPKGDLSNLFMIPKAKKGARSMFSNLHQNQFDRGLYQFPTGDESACSSVTMSAVGSIQLSVSHDVNLNLLTVTIVKAVDLPTKREDDLPNPFMKVSLEIPDSKKPNVDHQTKVYNGTASPQIYEDFYFSVTAQQVSTCRLEVMVYDYDQFSVDECVGYCWLTLGRINEHFEHDVPTQFWAEVLPYEDGENKGYGQVLFALSYLSHAQRLTMNIFKVRNVRFRNGGNVALRVTLLDGEEKPLKKKKTSQKKAARSVQFNECLTFSIPKHTLCEVFLTVELITETGTFGIASRTLSRMQLPLHKFVSFFSPFFFWLSSPNHECLVTCSSFSGVKTCGEQLSVKRNRRRGGIRLNSHEESFLGKYEPWKRI</sequence>
<evidence type="ECO:0000313" key="3">
    <source>
        <dbReference type="EMBL" id="PIC20768.1"/>
    </source>
</evidence>
<dbReference type="GO" id="GO:0005886">
    <property type="term" value="C:plasma membrane"/>
    <property type="evidence" value="ECO:0007669"/>
    <property type="project" value="TreeGrafter"/>
</dbReference>
<accession>A0A2G5T0M0</accession>
<comment type="caution">
    <text evidence="3">The sequence shown here is derived from an EMBL/GenBank/DDBJ whole genome shotgun (WGS) entry which is preliminary data.</text>
</comment>
<dbReference type="OrthoDB" id="67700at2759"/>
<dbReference type="GO" id="GO:0005544">
    <property type="term" value="F:calcium-dependent phospholipid binding"/>
    <property type="evidence" value="ECO:0007669"/>
    <property type="project" value="TreeGrafter"/>
</dbReference>
<dbReference type="SUPFAM" id="SSF49562">
    <property type="entry name" value="C2 domain (Calcium/lipid-binding domain, CaLB)"/>
    <property type="match status" value="2"/>
</dbReference>
<organism evidence="3 4">
    <name type="scientific">Caenorhabditis nigoni</name>
    <dbReference type="NCBI Taxonomy" id="1611254"/>
    <lineage>
        <taxon>Eukaryota</taxon>
        <taxon>Metazoa</taxon>
        <taxon>Ecdysozoa</taxon>
        <taxon>Nematoda</taxon>
        <taxon>Chromadorea</taxon>
        <taxon>Rhabditida</taxon>
        <taxon>Rhabditina</taxon>
        <taxon>Rhabditomorpha</taxon>
        <taxon>Rhabditoidea</taxon>
        <taxon>Rhabditidae</taxon>
        <taxon>Peloderinae</taxon>
        <taxon>Caenorhabditis</taxon>
    </lineage>
</organism>
<dbReference type="GO" id="GO:0030276">
    <property type="term" value="F:clathrin binding"/>
    <property type="evidence" value="ECO:0007669"/>
    <property type="project" value="TreeGrafter"/>
</dbReference>
<dbReference type="PROSITE" id="PS50004">
    <property type="entry name" value="C2"/>
    <property type="match status" value="2"/>
</dbReference>
<protein>
    <recommendedName>
        <fullName evidence="2">C2 domain-containing protein</fullName>
    </recommendedName>
</protein>
<feature type="domain" description="C2" evidence="2">
    <location>
        <begin position="140"/>
        <end position="263"/>
    </location>
</feature>
<dbReference type="GO" id="GO:0005509">
    <property type="term" value="F:calcium ion binding"/>
    <property type="evidence" value="ECO:0007669"/>
    <property type="project" value="TreeGrafter"/>
</dbReference>
<dbReference type="PANTHER" id="PTHR10024:SF376">
    <property type="entry name" value="C2 DOMAIN-CONTAINING PROTEIN"/>
    <property type="match status" value="1"/>
</dbReference>
<evidence type="ECO:0000313" key="4">
    <source>
        <dbReference type="Proteomes" id="UP000230233"/>
    </source>
</evidence>
<dbReference type="GO" id="GO:0000149">
    <property type="term" value="F:SNARE binding"/>
    <property type="evidence" value="ECO:0007669"/>
    <property type="project" value="TreeGrafter"/>
</dbReference>
<feature type="domain" description="C2" evidence="2">
    <location>
        <begin position="279"/>
        <end position="401"/>
    </location>
</feature>
<proteinExistence type="predicted"/>
<dbReference type="PANTHER" id="PTHR10024">
    <property type="entry name" value="SYNAPTOTAGMIN"/>
    <property type="match status" value="1"/>
</dbReference>
<evidence type="ECO:0000259" key="2">
    <source>
        <dbReference type="PROSITE" id="PS50004"/>
    </source>
</evidence>
<dbReference type="FunFam" id="2.60.40.150:FF:000355">
    <property type="entry name" value="Protein CBR-SNT-7"/>
    <property type="match status" value="1"/>
</dbReference>
<feature type="transmembrane region" description="Helical" evidence="1">
    <location>
        <begin position="17"/>
        <end position="37"/>
    </location>
</feature>
<dbReference type="AlphaFoldDB" id="A0A2G5T0M0"/>
<dbReference type="Gene3D" id="2.60.40.150">
    <property type="entry name" value="C2 domain"/>
    <property type="match status" value="2"/>
</dbReference>
<dbReference type="GO" id="GO:0070382">
    <property type="term" value="C:exocytic vesicle"/>
    <property type="evidence" value="ECO:0007669"/>
    <property type="project" value="TreeGrafter"/>
</dbReference>